<dbReference type="AlphaFoldDB" id="A0A2U1T7Z4"/>
<dbReference type="Pfam" id="PF13482">
    <property type="entry name" value="RNase_H_2"/>
    <property type="match status" value="1"/>
</dbReference>
<dbReference type="OrthoDB" id="3274988at2"/>
<name>A0A2U1T7Z4_9CORY</name>
<accession>A0A2U1T7Z4</accession>
<sequence>MAADRTSAVTPSDLVGCRFRYPQRRAHPEIEPLDSDKARRARLHLARAEVLALLPVRPALGDGRRRAFSRIDLDADAEDADLATLEALAAEPTILTGAVLTGRDNGTDWRVRMDALIRTGEGTYRPVLVSNHRVARPHETRTTPMIPTHRLGLGKPVEAGYRLRHHVSDSHRLAMAARALVRMELADAKGALIGQDRRRAFVVDTRALQPALDDTLAAGWSTRPRRLKECAGCRFWDLCRPLLEEADDISLVLPGDRARTFRERGIETVGALIDARLGEPSALAAAWRAGVPVLRRTEHVMGPRADVEIDVDMEAYLDQGAYLWGAFDGEDYHGFVTWSEVGGAAEAENFAKFWDWLMQRRAQAHRAHQSFAAYCYSAHGENHWLRASARRFAGRYKGVPSLAEVEEFIASDEWVDVFSWVRRQLVGTAGIGLKVVAPQAGYHWSDDDVDGEESVNARRIAVAGGAEGERARAELLRYNADDTRATARVRHWLREGAQNVPVLSVPGSAGPAGR</sequence>
<dbReference type="EMBL" id="QEEZ01000005">
    <property type="protein sequence ID" value="PWC02130.1"/>
    <property type="molecule type" value="Genomic_DNA"/>
</dbReference>
<dbReference type="Proteomes" id="UP000244989">
    <property type="component" value="Unassembled WGS sequence"/>
</dbReference>
<evidence type="ECO:0000313" key="2">
    <source>
        <dbReference type="EMBL" id="PWC02130.1"/>
    </source>
</evidence>
<evidence type="ECO:0000259" key="1">
    <source>
        <dbReference type="Pfam" id="PF13482"/>
    </source>
</evidence>
<dbReference type="NCBIfam" id="TIGR03491">
    <property type="entry name" value="TM0106 family RecB-like putative nuclease"/>
    <property type="match status" value="1"/>
</dbReference>
<proteinExistence type="predicted"/>
<organism evidence="2 3">
    <name type="scientific">Corynebacterium yudongzhengii</name>
    <dbReference type="NCBI Taxonomy" id="2080740"/>
    <lineage>
        <taxon>Bacteria</taxon>
        <taxon>Bacillati</taxon>
        <taxon>Actinomycetota</taxon>
        <taxon>Actinomycetes</taxon>
        <taxon>Mycobacteriales</taxon>
        <taxon>Corynebacteriaceae</taxon>
        <taxon>Corynebacterium</taxon>
    </lineage>
</organism>
<feature type="domain" description="YprB ribonuclease H-like" evidence="1">
    <location>
        <begin position="312"/>
        <end position="493"/>
    </location>
</feature>
<dbReference type="KEGG" id="cyz:C3B44_11100"/>
<evidence type="ECO:0000313" key="3">
    <source>
        <dbReference type="Proteomes" id="UP000244989"/>
    </source>
</evidence>
<dbReference type="RefSeq" id="WP_108432418.1">
    <property type="nucleotide sequence ID" value="NZ_CP026947.1"/>
</dbReference>
<dbReference type="InterPro" id="IPR019993">
    <property type="entry name" value="RecB_nuclease_TM0106_put"/>
</dbReference>
<reference evidence="3" key="1">
    <citation type="submission" date="2018-04" db="EMBL/GenBank/DDBJ databases">
        <authorList>
            <person name="Liu S."/>
            <person name="Wang Z."/>
            <person name="Li J."/>
        </authorList>
    </citation>
    <scope>NUCLEOTIDE SEQUENCE [LARGE SCALE GENOMIC DNA]</scope>
    <source>
        <strain evidence="3">2189</strain>
    </source>
</reference>
<protein>
    <submittedName>
        <fullName evidence="2">TM0106 family RecB-like putative nuclease</fullName>
    </submittedName>
</protein>
<keyword evidence="3" id="KW-1185">Reference proteome</keyword>
<comment type="caution">
    <text evidence="2">The sequence shown here is derived from an EMBL/GenBank/DDBJ whole genome shotgun (WGS) entry which is preliminary data.</text>
</comment>
<gene>
    <name evidence="2" type="ORF">DF222_03295</name>
</gene>
<dbReference type="InterPro" id="IPR038720">
    <property type="entry name" value="YprB_RNase_H-like_dom"/>
</dbReference>